<dbReference type="Proteomes" id="UP000039865">
    <property type="component" value="Unassembled WGS sequence"/>
</dbReference>
<dbReference type="EMBL" id="CCKQ01014822">
    <property type="protein sequence ID" value="CDW86618.1"/>
    <property type="molecule type" value="Genomic_DNA"/>
</dbReference>
<gene>
    <name evidence="1" type="primary">Contig18077.g19212</name>
    <name evidence="1" type="ORF">STYLEM_15715</name>
</gene>
<protein>
    <submittedName>
        <fullName evidence="1">Uncharacterized protein</fullName>
    </submittedName>
</protein>
<keyword evidence="2" id="KW-1185">Reference proteome</keyword>
<evidence type="ECO:0000313" key="1">
    <source>
        <dbReference type="EMBL" id="CDW86618.1"/>
    </source>
</evidence>
<dbReference type="InParanoid" id="A0A078B0I5"/>
<proteinExistence type="predicted"/>
<sequence length="736" mass="87300">MLMKSLLTLRSTFSRQSQSLSRRYFSQVAASQTPTSSDNLTQQSSDFEMHHKNHRFVLDEPKFYEDEFIVTNDSELTFMRTPFYEISKLSQVKEEELEDFFQELSVKSTYMTEVTNQLKSDPNHKDLKAYTRYGDVFVDQDDVDEKRSKFLLQAPRGEPYRRISPSELFKVQKPSNQMDILRKEKAYIAEKFFGPFELKESNLRTLFIDQKAVFANEDFESQEYLDWKSKVLEVIPNLNHDILVQFALHLAYDAKLNDKEIWMAIEDASYPALHHFTNLQVAQLQWAVQELKPKHVSPRLQTLLDKRALETIENTNDHMELIDIMQGFRKKFSHDMYMKIRKNLADRKDRYFPVEKSTHKQRIENIVNTFYTLASNRPKSYGTYEVVASQEVDELIAVYEQDFLDHIKELDTDHLTRAATALYLFKTPNYENIFWRIETQANNLIDKLEPSQMVSILRSFARSQDNISCAKDKTFYNFEAKLLKNLDNLSERELSHVAYAYGVRNVGNPELHKALEARINKSVENFDYQSLFNVIYYLLFRENGSKELWNKIMQTTLKNPDILPLIFYRPFKISSLYLKGRFPDIVKDELFIDYEHKFFYPERLFTALRQEKYFQLYKENLSFKGFLNAKCFLYPIPFATEASLFTLHFMFKEQKIAINFHLKVRCPRESQKPNEMQKLGAKMLKYHGWEILDLPESEFNSWTYHERLNNINGWIKEAKQRQVKKGIMDAVPKQYV</sequence>
<evidence type="ECO:0000313" key="2">
    <source>
        <dbReference type="Proteomes" id="UP000039865"/>
    </source>
</evidence>
<dbReference type="AlphaFoldDB" id="A0A078B0I5"/>
<dbReference type="OMA" id="WIKENML"/>
<accession>A0A078B0I5</accession>
<organism evidence="1 2">
    <name type="scientific">Stylonychia lemnae</name>
    <name type="common">Ciliate</name>
    <dbReference type="NCBI Taxonomy" id="5949"/>
    <lineage>
        <taxon>Eukaryota</taxon>
        <taxon>Sar</taxon>
        <taxon>Alveolata</taxon>
        <taxon>Ciliophora</taxon>
        <taxon>Intramacronucleata</taxon>
        <taxon>Spirotrichea</taxon>
        <taxon>Stichotrichia</taxon>
        <taxon>Sporadotrichida</taxon>
        <taxon>Oxytrichidae</taxon>
        <taxon>Stylonychinae</taxon>
        <taxon>Stylonychia</taxon>
    </lineage>
</organism>
<reference evidence="1 2" key="1">
    <citation type="submission" date="2014-06" db="EMBL/GenBank/DDBJ databases">
        <authorList>
            <person name="Swart Estienne"/>
        </authorList>
    </citation>
    <scope>NUCLEOTIDE SEQUENCE [LARGE SCALE GENOMIC DNA]</scope>
    <source>
        <strain evidence="1 2">130c</strain>
    </source>
</reference>
<name>A0A078B0I5_STYLE</name>